<sequence length="149" mass="17293">MVREYAFFMHVGESVVVKINRPFFFAFSSFTFLLTCFTGWFSFNSYLDILQLNDVIVFSWKVGLMVFGSPLLFYFSYLGFYMAIKNKPIGMHGIFANMCGYLFFIGVVISFVASMYISFNFRSYGYETCPKSSWMAPNKYVKNIALCDE</sequence>
<name>A0AAN0KCG2_9GAMM</name>
<feature type="transmembrane region" description="Helical" evidence="1">
    <location>
        <begin position="95"/>
        <end position="117"/>
    </location>
</feature>
<keyword evidence="1" id="KW-1133">Transmembrane helix</keyword>
<evidence type="ECO:0000256" key="1">
    <source>
        <dbReference type="SAM" id="Phobius"/>
    </source>
</evidence>
<dbReference type="AlphaFoldDB" id="A0AAN0KCG2"/>
<dbReference type="InterPro" id="IPR010665">
    <property type="entry name" value="DUF1240"/>
</dbReference>
<feature type="transmembrane region" description="Helical" evidence="1">
    <location>
        <begin position="63"/>
        <end position="83"/>
    </location>
</feature>
<evidence type="ECO:0000313" key="2">
    <source>
        <dbReference type="EMBL" id="BES86159.1"/>
    </source>
</evidence>
<proteinExistence type="predicted"/>
<dbReference type="KEGG" id="parl:PEC302110_32560"/>
<dbReference type="EMBL" id="AP028908">
    <property type="protein sequence ID" value="BES86159.1"/>
    <property type="molecule type" value="Genomic_DNA"/>
</dbReference>
<feature type="transmembrane region" description="Helical" evidence="1">
    <location>
        <begin position="23"/>
        <end position="43"/>
    </location>
</feature>
<gene>
    <name evidence="2" type="ORF">PEC302110_32560</name>
</gene>
<dbReference type="Pfam" id="PF06836">
    <property type="entry name" value="DUF1240"/>
    <property type="match status" value="1"/>
</dbReference>
<evidence type="ECO:0000313" key="3">
    <source>
        <dbReference type="Proteomes" id="UP001377830"/>
    </source>
</evidence>
<organism evidence="2 3">
    <name type="scientific">Pectobacterium araliae</name>
    <dbReference type="NCBI Taxonomy" id="3073862"/>
    <lineage>
        <taxon>Bacteria</taxon>
        <taxon>Pseudomonadati</taxon>
        <taxon>Pseudomonadota</taxon>
        <taxon>Gammaproteobacteria</taxon>
        <taxon>Enterobacterales</taxon>
        <taxon>Pectobacteriaceae</taxon>
        <taxon>Pectobacterium</taxon>
    </lineage>
</organism>
<keyword evidence="3" id="KW-1185">Reference proteome</keyword>
<accession>A0AAN0KCG2</accession>
<dbReference type="Proteomes" id="UP001377830">
    <property type="component" value="Chromosome"/>
</dbReference>
<keyword evidence="1" id="KW-0472">Membrane</keyword>
<reference evidence="3" key="1">
    <citation type="journal article" date="2024" name="Int. J. Syst. Evol. Microbiol.">
        <title>Pectobacterium araliae sp. nov., a pathogen causing bacterial soft rot of Japanese angelica tree in Japan.</title>
        <authorList>
            <person name="Sawada H."/>
            <person name="Someya N."/>
            <person name="Morohoshi T."/>
            <person name="Ono M."/>
            <person name="Satou M."/>
        </authorList>
    </citation>
    <scope>NUCLEOTIDE SEQUENCE [LARGE SCALE GENOMIC DNA]</scope>
    <source>
        <strain evidence="3">MAFF 302110</strain>
    </source>
</reference>
<keyword evidence="1" id="KW-0812">Transmembrane</keyword>
<protein>
    <submittedName>
        <fullName evidence="2">DUF1240 domain-containing protein</fullName>
    </submittedName>
</protein>